<gene>
    <name evidence="1" type="ORF">C8F04DRAFT_962637</name>
</gene>
<keyword evidence="2" id="KW-1185">Reference proteome</keyword>
<evidence type="ECO:0000313" key="2">
    <source>
        <dbReference type="Proteomes" id="UP001218188"/>
    </source>
</evidence>
<organism evidence="1 2">
    <name type="scientific">Mycena alexandri</name>
    <dbReference type="NCBI Taxonomy" id="1745969"/>
    <lineage>
        <taxon>Eukaryota</taxon>
        <taxon>Fungi</taxon>
        <taxon>Dikarya</taxon>
        <taxon>Basidiomycota</taxon>
        <taxon>Agaricomycotina</taxon>
        <taxon>Agaricomycetes</taxon>
        <taxon>Agaricomycetidae</taxon>
        <taxon>Agaricales</taxon>
        <taxon>Marasmiineae</taxon>
        <taxon>Mycenaceae</taxon>
        <taxon>Mycena</taxon>
    </lineage>
</organism>
<sequence length="134" mass="15721">VNYQSKVDWRSARDILRCNPLFHGKPRFDSVIYEDDEDPLAIGQLHFVFRCHLPGDVALDLAMVQPFGRTAWTPKTLTDCPIRERLPLKNCHFIALEHVIRGALLCPMFWGKDRMHYLIDCIDEDMYLRLNNIH</sequence>
<accession>A0AAD6SKK6</accession>
<name>A0AAD6SKK6_9AGAR</name>
<dbReference type="EMBL" id="JARJCM010000099">
    <property type="protein sequence ID" value="KAJ7029674.1"/>
    <property type="molecule type" value="Genomic_DNA"/>
</dbReference>
<evidence type="ECO:0000313" key="1">
    <source>
        <dbReference type="EMBL" id="KAJ7029674.1"/>
    </source>
</evidence>
<dbReference type="AlphaFoldDB" id="A0AAD6SKK6"/>
<comment type="caution">
    <text evidence="1">The sequence shown here is derived from an EMBL/GenBank/DDBJ whole genome shotgun (WGS) entry which is preliminary data.</text>
</comment>
<reference evidence="1" key="1">
    <citation type="submission" date="2023-03" db="EMBL/GenBank/DDBJ databases">
        <title>Massive genome expansion in bonnet fungi (Mycena s.s.) driven by repeated elements and novel gene families across ecological guilds.</title>
        <authorList>
            <consortium name="Lawrence Berkeley National Laboratory"/>
            <person name="Harder C.B."/>
            <person name="Miyauchi S."/>
            <person name="Viragh M."/>
            <person name="Kuo A."/>
            <person name="Thoen E."/>
            <person name="Andreopoulos B."/>
            <person name="Lu D."/>
            <person name="Skrede I."/>
            <person name="Drula E."/>
            <person name="Henrissat B."/>
            <person name="Morin E."/>
            <person name="Kohler A."/>
            <person name="Barry K."/>
            <person name="LaButti K."/>
            <person name="Morin E."/>
            <person name="Salamov A."/>
            <person name="Lipzen A."/>
            <person name="Mereny Z."/>
            <person name="Hegedus B."/>
            <person name="Baldrian P."/>
            <person name="Stursova M."/>
            <person name="Weitz H."/>
            <person name="Taylor A."/>
            <person name="Grigoriev I.V."/>
            <person name="Nagy L.G."/>
            <person name="Martin F."/>
            <person name="Kauserud H."/>
        </authorList>
    </citation>
    <scope>NUCLEOTIDE SEQUENCE</scope>
    <source>
        <strain evidence="1">CBHHK200</strain>
    </source>
</reference>
<feature type="non-terminal residue" evidence="1">
    <location>
        <position position="1"/>
    </location>
</feature>
<protein>
    <submittedName>
        <fullName evidence="1">Uncharacterized protein</fullName>
    </submittedName>
</protein>
<proteinExistence type="predicted"/>
<dbReference type="Proteomes" id="UP001218188">
    <property type="component" value="Unassembled WGS sequence"/>
</dbReference>